<dbReference type="AlphaFoldDB" id="A0A0J8D8R8"/>
<evidence type="ECO:0000256" key="1">
    <source>
        <dbReference type="SAM" id="SignalP"/>
    </source>
</evidence>
<gene>
    <name evidence="2" type="ORF">CLCY_12c00330</name>
</gene>
<feature type="signal peptide" evidence="1">
    <location>
        <begin position="1"/>
        <end position="28"/>
    </location>
</feature>
<dbReference type="STRING" id="1121307.CLCY_12c00330"/>
<dbReference type="PATRIC" id="fig|1121307.3.peg.249"/>
<proteinExistence type="predicted"/>
<keyword evidence="3" id="KW-1185">Reference proteome</keyword>
<keyword evidence="1" id="KW-0732">Signal</keyword>
<sequence>MNRLKSIIASLLLSFIILTGSSFGTSLAETNKVAYAASKTKKTAIVYITNTGHKYHRDSCRYLSHSKISIDKSKAIKSGYTACKVCRP</sequence>
<protein>
    <recommendedName>
        <fullName evidence="4">Ada DNA repair metal-binding domain-containing protein</fullName>
    </recommendedName>
</protein>
<dbReference type="Proteomes" id="UP000036756">
    <property type="component" value="Unassembled WGS sequence"/>
</dbReference>
<evidence type="ECO:0000313" key="3">
    <source>
        <dbReference type="Proteomes" id="UP000036756"/>
    </source>
</evidence>
<evidence type="ECO:0008006" key="4">
    <source>
        <dbReference type="Google" id="ProtNLM"/>
    </source>
</evidence>
<dbReference type="Gene3D" id="3.40.10.10">
    <property type="entry name" value="DNA Methylphosphotriester Repair Domain"/>
    <property type="match status" value="1"/>
</dbReference>
<dbReference type="EMBL" id="LFVU01000008">
    <property type="protein sequence ID" value="KMT22450.1"/>
    <property type="molecule type" value="Genomic_DNA"/>
</dbReference>
<dbReference type="RefSeq" id="WP_053083267.1">
    <property type="nucleotide sequence ID" value="NZ_LFVU01000008.1"/>
</dbReference>
<comment type="caution">
    <text evidence="2">The sequence shown here is derived from an EMBL/GenBank/DDBJ whole genome shotgun (WGS) entry which is preliminary data.</text>
</comment>
<accession>A0A0J8D8R8</accession>
<organism evidence="2 3">
    <name type="scientific">Clostridium cylindrosporum DSM 605</name>
    <dbReference type="NCBI Taxonomy" id="1121307"/>
    <lineage>
        <taxon>Bacteria</taxon>
        <taxon>Bacillati</taxon>
        <taxon>Bacillota</taxon>
        <taxon>Clostridia</taxon>
        <taxon>Eubacteriales</taxon>
        <taxon>Clostridiaceae</taxon>
        <taxon>Clostridium</taxon>
    </lineage>
</organism>
<evidence type="ECO:0000313" key="2">
    <source>
        <dbReference type="EMBL" id="KMT22450.1"/>
    </source>
</evidence>
<reference evidence="2 3" key="1">
    <citation type="submission" date="2015-06" db="EMBL/GenBank/DDBJ databases">
        <title>Draft genome sequence of the purine-degrading Clostridium cylindrosporum HC-1 (DSM 605).</title>
        <authorList>
            <person name="Poehlein A."/>
            <person name="Schiel-Bengelsdorf B."/>
            <person name="Bengelsdorf F."/>
            <person name="Daniel R."/>
            <person name="Duerre P."/>
        </authorList>
    </citation>
    <scope>NUCLEOTIDE SEQUENCE [LARGE SCALE GENOMIC DNA]</scope>
    <source>
        <strain evidence="2 3">DSM 605</strain>
    </source>
</reference>
<dbReference type="SUPFAM" id="SSF57884">
    <property type="entry name" value="Ada DNA repair protein, N-terminal domain (N-Ada 10)"/>
    <property type="match status" value="1"/>
</dbReference>
<feature type="chain" id="PRO_5005296470" description="Ada DNA repair metal-binding domain-containing protein" evidence="1">
    <location>
        <begin position="29"/>
        <end position="88"/>
    </location>
</feature>
<name>A0A0J8D8R8_CLOCY</name>
<dbReference type="InterPro" id="IPR035451">
    <property type="entry name" value="Ada-like_dom_sf"/>
</dbReference>
<dbReference type="OrthoDB" id="9783680at2"/>